<evidence type="ECO:0000313" key="2">
    <source>
        <dbReference type="Proteomes" id="UP000035491"/>
    </source>
</evidence>
<name>A0ABR5DNQ7_RICPA</name>
<proteinExistence type="predicted"/>
<reference evidence="1 2" key="1">
    <citation type="submission" date="2015-02" db="EMBL/GenBank/DDBJ databases">
        <title>Genome Sequencing of Rickettsiales.</title>
        <authorList>
            <person name="Daugherty S.C."/>
            <person name="Su Q."/>
            <person name="Abolude K."/>
            <person name="Beier-Sexton M."/>
            <person name="Carlyon J.A."/>
            <person name="Carter R."/>
            <person name="Day N.P."/>
            <person name="Dumler S.J."/>
            <person name="Dyachenko V."/>
            <person name="Godinez A."/>
            <person name="Kurtti T.J."/>
            <person name="Lichay M."/>
            <person name="Mullins K.E."/>
            <person name="Ott S."/>
            <person name="Pappas-Brown V."/>
            <person name="Paris D.H."/>
            <person name="Patel P."/>
            <person name="Richards A.L."/>
            <person name="Sadzewicz L."/>
            <person name="Sears K."/>
            <person name="Seidman D."/>
            <person name="Sengamalay N."/>
            <person name="Stenos J."/>
            <person name="Tallon L.J."/>
            <person name="Vincent G."/>
            <person name="Fraser C.M."/>
            <person name="Munderloh U."/>
            <person name="Dunning-Hotopp J.C."/>
        </authorList>
    </citation>
    <scope>NUCLEOTIDE SEQUENCE [LARGE SCALE GENOMIC DNA]</scope>
    <source>
        <strain evidence="1 2">Tate's Hell</strain>
    </source>
</reference>
<keyword evidence="2" id="KW-1185">Reference proteome</keyword>
<dbReference type="Proteomes" id="UP000035491">
    <property type="component" value="Unassembled WGS sequence"/>
</dbReference>
<protein>
    <submittedName>
        <fullName evidence="1">Uncharacterized protein</fullName>
    </submittedName>
</protein>
<organism evidence="1 2">
    <name type="scientific">Rickettsia parkeri str. Tate's Hell</name>
    <dbReference type="NCBI Taxonomy" id="1359189"/>
    <lineage>
        <taxon>Bacteria</taxon>
        <taxon>Pseudomonadati</taxon>
        <taxon>Pseudomonadota</taxon>
        <taxon>Alphaproteobacteria</taxon>
        <taxon>Rickettsiales</taxon>
        <taxon>Rickettsiaceae</taxon>
        <taxon>Rickettsieae</taxon>
        <taxon>Rickettsia</taxon>
        <taxon>spotted fever group</taxon>
    </lineage>
</organism>
<sequence length="37" mass="4342">MKIFAEIAVPISKKSYNLQQKKIKLPVKIYYRQSISS</sequence>
<accession>A0ABR5DNQ7</accession>
<evidence type="ECO:0000313" key="1">
    <source>
        <dbReference type="EMBL" id="KJW00371.1"/>
    </source>
</evidence>
<gene>
    <name evidence="1" type="ORF">RPATATE_1033</name>
</gene>
<comment type="caution">
    <text evidence="1">The sequence shown here is derived from an EMBL/GenBank/DDBJ whole genome shotgun (WGS) entry which is preliminary data.</text>
</comment>
<dbReference type="EMBL" id="LAOO01000001">
    <property type="protein sequence ID" value="KJW00371.1"/>
    <property type="molecule type" value="Genomic_DNA"/>
</dbReference>